<name>A0A9D1ZT30_9MICC</name>
<organism evidence="1 2">
    <name type="scientific">Candidatus Rothia avicola</name>
    <dbReference type="NCBI Taxonomy" id="2840478"/>
    <lineage>
        <taxon>Bacteria</taxon>
        <taxon>Bacillati</taxon>
        <taxon>Actinomycetota</taxon>
        <taxon>Actinomycetes</taxon>
        <taxon>Micrococcales</taxon>
        <taxon>Micrococcaceae</taxon>
        <taxon>Rothia</taxon>
    </lineage>
</organism>
<accession>A0A9D1ZT30</accession>
<dbReference type="AlphaFoldDB" id="A0A9D1ZT30"/>
<evidence type="ECO:0000313" key="2">
    <source>
        <dbReference type="Proteomes" id="UP000824134"/>
    </source>
</evidence>
<reference evidence="1" key="1">
    <citation type="journal article" date="2021" name="PeerJ">
        <title>Extensive microbial diversity within the chicken gut microbiome revealed by metagenomics and culture.</title>
        <authorList>
            <person name="Gilroy R."/>
            <person name="Ravi A."/>
            <person name="Getino M."/>
            <person name="Pursley I."/>
            <person name="Horton D.L."/>
            <person name="Alikhan N.F."/>
            <person name="Baker D."/>
            <person name="Gharbi K."/>
            <person name="Hall N."/>
            <person name="Watson M."/>
            <person name="Adriaenssens E.M."/>
            <person name="Foster-Nyarko E."/>
            <person name="Jarju S."/>
            <person name="Secka A."/>
            <person name="Antonio M."/>
            <person name="Oren A."/>
            <person name="Chaudhuri R.R."/>
            <person name="La Ragione R."/>
            <person name="Hildebrand F."/>
            <person name="Pallen M.J."/>
        </authorList>
    </citation>
    <scope>NUCLEOTIDE SEQUENCE</scope>
    <source>
        <strain evidence="1">ChiHjej12B11-9195</strain>
    </source>
</reference>
<dbReference type="Proteomes" id="UP000824134">
    <property type="component" value="Unassembled WGS sequence"/>
</dbReference>
<dbReference type="EMBL" id="DXCN01000039">
    <property type="protein sequence ID" value="HIY94948.1"/>
    <property type="molecule type" value="Genomic_DNA"/>
</dbReference>
<reference evidence="1" key="2">
    <citation type="submission" date="2021-04" db="EMBL/GenBank/DDBJ databases">
        <authorList>
            <person name="Gilroy R."/>
        </authorList>
    </citation>
    <scope>NUCLEOTIDE SEQUENCE</scope>
    <source>
        <strain evidence="1">ChiHjej12B11-9195</strain>
    </source>
</reference>
<comment type="caution">
    <text evidence="1">The sequence shown here is derived from an EMBL/GenBank/DDBJ whole genome shotgun (WGS) entry which is preliminary data.</text>
</comment>
<protein>
    <submittedName>
        <fullName evidence="1">Phage Gp19/Gp15/Gp42 family protein</fullName>
    </submittedName>
</protein>
<evidence type="ECO:0000313" key="1">
    <source>
        <dbReference type="EMBL" id="HIY94948.1"/>
    </source>
</evidence>
<proteinExistence type="predicted"/>
<gene>
    <name evidence="1" type="ORF">H9821_04695</name>
</gene>
<sequence>MACNNLLSISPDEVNDELRGTLDVNDPAAMSWLDHQLAKAERKLFALCPATETRIRRGDARAIAIAKDLVIEAVARVARVDPEAVGFRSESEHGYSYTVDPLTRAGNIWFPDADLAQLGCGAKASGFTPRSATLARGTAWHGGLR</sequence>